<keyword evidence="3" id="KW-0548">Nucleotidyltransferase</keyword>
<dbReference type="AlphaFoldDB" id="A0A1I1QMZ9"/>
<dbReference type="STRING" id="1123397.SAMN05660831_01184"/>
<reference evidence="3 4" key="1">
    <citation type="submission" date="2016-10" db="EMBL/GenBank/DDBJ databases">
        <authorList>
            <person name="de Groot N.N."/>
        </authorList>
    </citation>
    <scope>NUCLEOTIDE SEQUENCE [LARGE SCALE GENOMIC DNA]</scope>
    <source>
        <strain evidence="3 4">HL3</strain>
    </source>
</reference>
<dbReference type="GO" id="GO:0016779">
    <property type="term" value="F:nucleotidyltransferase activity"/>
    <property type="evidence" value="ECO:0007669"/>
    <property type="project" value="UniProtKB-KW"/>
</dbReference>
<organism evidence="3 4">
    <name type="scientific">Thiohalospira halophila DSM 15071</name>
    <dbReference type="NCBI Taxonomy" id="1123397"/>
    <lineage>
        <taxon>Bacteria</taxon>
        <taxon>Pseudomonadati</taxon>
        <taxon>Pseudomonadota</taxon>
        <taxon>Gammaproteobacteria</taxon>
        <taxon>Thiohalospirales</taxon>
        <taxon>Thiohalospiraceae</taxon>
        <taxon>Thiohalospira</taxon>
    </lineage>
</organism>
<evidence type="ECO:0000256" key="1">
    <source>
        <dbReference type="ARBA" id="ARBA00022842"/>
    </source>
</evidence>
<accession>A0A1I1QMZ9</accession>
<dbReference type="PANTHER" id="PTHR43777:SF1">
    <property type="entry name" value="MOLYBDENUM COFACTOR CYTIDYLYLTRANSFERASE"/>
    <property type="match status" value="1"/>
</dbReference>
<keyword evidence="4" id="KW-1185">Reference proteome</keyword>
<dbReference type="Gene3D" id="3.90.550.10">
    <property type="entry name" value="Spore Coat Polysaccharide Biosynthesis Protein SpsA, Chain A"/>
    <property type="match status" value="1"/>
</dbReference>
<sequence>MITGVLLAAGAGTRFGPRSKLLHPLADGTPVAAAAATSLLGGVDRAVAVVRPGRGEVEPGQLAERLAAAGLEVVTAPTAERGMGASLAAGVAAAEGATGWVVALADMPWIAPATVAAVAGALRDGAPLAAPFHAGRGGHPVGFAAELGPALRGLDGDIGARPVVAAHRERLVAIPVEDPGIHRDLDRPEDGEGATTG</sequence>
<dbReference type="InterPro" id="IPR025877">
    <property type="entry name" value="MobA-like_NTP_Trfase"/>
</dbReference>
<dbReference type="Pfam" id="PF12804">
    <property type="entry name" value="NTP_transf_3"/>
    <property type="match status" value="1"/>
</dbReference>
<name>A0A1I1QMZ9_9GAMM</name>
<dbReference type="CDD" id="cd04182">
    <property type="entry name" value="GT_2_like_f"/>
    <property type="match status" value="1"/>
</dbReference>
<gene>
    <name evidence="3" type="ORF">SAMN05660831_01184</name>
</gene>
<dbReference type="OrthoDB" id="5298023at2"/>
<evidence type="ECO:0000259" key="2">
    <source>
        <dbReference type="Pfam" id="PF12804"/>
    </source>
</evidence>
<dbReference type="PANTHER" id="PTHR43777">
    <property type="entry name" value="MOLYBDENUM COFACTOR CYTIDYLYLTRANSFERASE"/>
    <property type="match status" value="1"/>
</dbReference>
<keyword evidence="1" id="KW-0460">Magnesium</keyword>
<dbReference type="InterPro" id="IPR029044">
    <property type="entry name" value="Nucleotide-diphossugar_trans"/>
</dbReference>
<dbReference type="Proteomes" id="UP000198611">
    <property type="component" value="Unassembled WGS sequence"/>
</dbReference>
<dbReference type="SUPFAM" id="SSF53448">
    <property type="entry name" value="Nucleotide-diphospho-sugar transferases"/>
    <property type="match status" value="1"/>
</dbReference>
<protein>
    <submittedName>
        <fullName evidence="3">Molybdenum cofactor cytidylyltransferase</fullName>
    </submittedName>
</protein>
<dbReference type="EMBL" id="FOMJ01000003">
    <property type="protein sequence ID" value="SFD23415.1"/>
    <property type="molecule type" value="Genomic_DNA"/>
</dbReference>
<keyword evidence="3" id="KW-0808">Transferase</keyword>
<feature type="domain" description="MobA-like NTP transferase" evidence="2">
    <location>
        <begin position="4"/>
        <end position="167"/>
    </location>
</feature>
<evidence type="ECO:0000313" key="3">
    <source>
        <dbReference type="EMBL" id="SFD23415.1"/>
    </source>
</evidence>
<dbReference type="RefSeq" id="WP_093427846.1">
    <property type="nucleotide sequence ID" value="NZ_FOMJ01000003.1"/>
</dbReference>
<evidence type="ECO:0000313" key="4">
    <source>
        <dbReference type="Proteomes" id="UP000198611"/>
    </source>
</evidence>
<proteinExistence type="predicted"/>